<evidence type="ECO:0000313" key="3">
    <source>
        <dbReference type="Proteomes" id="UP001194580"/>
    </source>
</evidence>
<evidence type="ECO:0000256" key="1">
    <source>
        <dbReference type="SAM" id="SignalP"/>
    </source>
</evidence>
<dbReference type="PANTHER" id="PTHR40050:SF1">
    <property type="entry name" value="INNER SPORE COAT PROTEIN H"/>
    <property type="match status" value="1"/>
</dbReference>
<feature type="chain" id="PRO_5041970154" description="Spore coat protein CotH" evidence="1">
    <location>
        <begin position="20"/>
        <end position="544"/>
    </location>
</feature>
<keyword evidence="1" id="KW-0732">Signal</keyword>
<dbReference type="PANTHER" id="PTHR40050">
    <property type="entry name" value="INNER SPORE COAT PROTEIN H"/>
    <property type="match status" value="1"/>
</dbReference>
<feature type="signal peptide" evidence="1">
    <location>
        <begin position="1"/>
        <end position="19"/>
    </location>
</feature>
<keyword evidence="3" id="KW-1185">Reference proteome</keyword>
<dbReference type="InterPro" id="IPR014867">
    <property type="entry name" value="Spore_coat_CotH_CotH2/3/7"/>
</dbReference>
<comment type="caution">
    <text evidence="2">The sequence shown here is derived from an EMBL/GenBank/DDBJ whole genome shotgun (WGS) entry which is preliminary data.</text>
</comment>
<evidence type="ECO:0008006" key="4">
    <source>
        <dbReference type="Google" id="ProtNLM"/>
    </source>
</evidence>
<evidence type="ECO:0000313" key="2">
    <source>
        <dbReference type="EMBL" id="KAG0262562.1"/>
    </source>
</evidence>
<gene>
    <name evidence="2" type="ORF">BGZ95_004001</name>
</gene>
<dbReference type="Proteomes" id="UP001194580">
    <property type="component" value="Unassembled WGS sequence"/>
</dbReference>
<dbReference type="Pfam" id="PF08757">
    <property type="entry name" value="CotH"/>
    <property type="match status" value="1"/>
</dbReference>
<organism evidence="2 3">
    <name type="scientific">Linnemannia exigua</name>
    <dbReference type="NCBI Taxonomy" id="604196"/>
    <lineage>
        <taxon>Eukaryota</taxon>
        <taxon>Fungi</taxon>
        <taxon>Fungi incertae sedis</taxon>
        <taxon>Mucoromycota</taxon>
        <taxon>Mortierellomycotina</taxon>
        <taxon>Mortierellomycetes</taxon>
        <taxon>Mortierellales</taxon>
        <taxon>Mortierellaceae</taxon>
        <taxon>Linnemannia</taxon>
    </lineage>
</organism>
<sequence length="544" mass="61483">MRFIIIPGLLALVASSALADVVYNVVGYPDTEKGAFGVMINNKVTALTTTEATFPLWSANVVGANPSSGYRYVKLNDTGDVIDKEKFLRRIATNKARNTPNEFFKRQNTFATYPALPQVYPSVRPKTSKAFDDTQIATIHLTADPAVFADMVANPLDTERKAIKASFRFINADTVYNAAEVKLKVSGHGSRKFKKLSLRVKFDEDKNETFFDRPIIKLRSSSSEPTFIREKLYIDNLNAIGARTTQAAWVRVYVNNKPFGFHLLVEDIETPFLRGTFHDGAALKDKELGSLYQMGSHVIGQEGTMIYTGPLTANYNPEVYSNKNLGSANTKEEPMAQFIAFMKDLQEYDPTLANGLKFWNSRLDVNQFLKSMVMEYLTGAWDGSWWKGNNYFMYFHPTEARWTFIPTDFDSTFSDGNLADVAVPYKQFAASRLRRQGKDHPLVSKLIFKNKEINKEFEKILGTTVKQVFNPTVMNPRIAAYEKFIEAEAAWDFSLDRSKNPGKDPKYTIDTFHKSLTGPVTGITYGVKPWISYRATDVPKQLKK</sequence>
<accession>A0AAD4D401</accession>
<proteinExistence type="predicted"/>
<protein>
    <recommendedName>
        <fullName evidence="4">Spore coat protein CotH</fullName>
    </recommendedName>
</protein>
<reference evidence="2" key="1">
    <citation type="journal article" date="2020" name="Fungal Divers.">
        <title>Resolving the Mortierellaceae phylogeny through synthesis of multi-gene phylogenetics and phylogenomics.</title>
        <authorList>
            <person name="Vandepol N."/>
            <person name="Liber J."/>
            <person name="Desiro A."/>
            <person name="Na H."/>
            <person name="Kennedy M."/>
            <person name="Barry K."/>
            <person name="Grigoriev I.V."/>
            <person name="Miller A.N."/>
            <person name="O'Donnell K."/>
            <person name="Stajich J.E."/>
            <person name="Bonito G."/>
        </authorList>
    </citation>
    <scope>NUCLEOTIDE SEQUENCE</scope>
    <source>
        <strain evidence="2">NRRL 28262</strain>
    </source>
</reference>
<dbReference type="EMBL" id="JAAAIL010001956">
    <property type="protein sequence ID" value="KAG0262562.1"/>
    <property type="molecule type" value="Genomic_DNA"/>
</dbReference>
<name>A0AAD4D401_9FUNG</name>
<dbReference type="AlphaFoldDB" id="A0AAD4D401"/>